<sequence>MEPAPFRYADRPMPLGTRLFGLGGTTLVCALVLAAALFKWVGATPVIVPTTLSVFDVAEPEAPPAPDTEIPPGPEQVQKEKPQVEVVKTPPPPLVQVPSASSVAAPPKAVPVDDPGPPVDQTTAPQSSPKPPGAKSSDAKPTWEGQVLAALNAAKRYPLEAKRNRQQGMPWVRFTIDRDGRVRSARIARSSGFDALDREAEALPLRASPLPKPPESVKGDRIELTVPIEFFLAGGG</sequence>
<evidence type="ECO:0000256" key="3">
    <source>
        <dbReference type="ARBA" id="ARBA00022448"/>
    </source>
</evidence>
<dbReference type="InterPro" id="IPR051045">
    <property type="entry name" value="TonB-dependent_transducer"/>
</dbReference>
<evidence type="ECO:0000313" key="12">
    <source>
        <dbReference type="EMBL" id="BAV65359.1"/>
    </source>
</evidence>
<keyword evidence="8" id="KW-1133">Transmembrane helix</keyword>
<keyword evidence="5" id="KW-0997">Cell inner membrane</keyword>
<dbReference type="PANTHER" id="PTHR33446">
    <property type="entry name" value="PROTEIN TONB-RELATED"/>
    <property type="match status" value="1"/>
</dbReference>
<feature type="region of interest" description="Disordered" evidence="10">
    <location>
        <begin position="59"/>
        <end position="140"/>
    </location>
</feature>
<dbReference type="SUPFAM" id="SSF74653">
    <property type="entry name" value="TolA/TonB C-terminal domain"/>
    <property type="match status" value="1"/>
</dbReference>
<dbReference type="Gene3D" id="3.30.1150.10">
    <property type="match status" value="1"/>
</dbReference>
<dbReference type="GO" id="GO:0055085">
    <property type="term" value="P:transmembrane transport"/>
    <property type="evidence" value="ECO:0007669"/>
    <property type="project" value="InterPro"/>
</dbReference>
<keyword evidence="9" id="KW-0472">Membrane</keyword>
<evidence type="ECO:0000259" key="11">
    <source>
        <dbReference type="PROSITE" id="PS52015"/>
    </source>
</evidence>
<dbReference type="GO" id="GO:0031992">
    <property type="term" value="F:energy transducer activity"/>
    <property type="evidence" value="ECO:0007669"/>
    <property type="project" value="TreeGrafter"/>
</dbReference>
<evidence type="ECO:0000256" key="4">
    <source>
        <dbReference type="ARBA" id="ARBA00022475"/>
    </source>
</evidence>
<evidence type="ECO:0000313" key="13">
    <source>
        <dbReference type="Proteomes" id="UP000218272"/>
    </source>
</evidence>
<evidence type="ECO:0000256" key="7">
    <source>
        <dbReference type="ARBA" id="ARBA00022927"/>
    </source>
</evidence>
<gene>
    <name evidence="12" type="ORF">SCLO_1023190</name>
</gene>
<dbReference type="AlphaFoldDB" id="A0A1E1F4C5"/>
<name>A0A1E1F4C5_9SPHN</name>
<dbReference type="Proteomes" id="UP000218272">
    <property type="component" value="Chromosome SCLO_1"/>
</dbReference>
<dbReference type="OrthoDB" id="8481221at2"/>
<dbReference type="PANTHER" id="PTHR33446:SF2">
    <property type="entry name" value="PROTEIN TONB"/>
    <property type="match status" value="1"/>
</dbReference>
<keyword evidence="6" id="KW-0812">Transmembrane</keyword>
<organism evidence="12 13">
    <name type="scientific">Sphingobium cloacae</name>
    <dbReference type="NCBI Taxonomy" id="120107"/>
    <lineage>
        <taxon>Bacteria</taxon>
        <taxon>Pseudomonadati</taxon>
        <taxon>Pseudomonadota</taxon>
        <taxon>Alphaproteobacteria</taxon>
        <taxon>Sphingomonadales</taxon>
        <taxon>Sphingomonadaceae</taxon>
        <taxon>Sphingobium</taxon>
    </lineage>
</organism>
<reference evidence="12 13" key="1">
    <citation type="submission" date="2016-10" db="EMBL/GenBank/DDBJ databases">
        <title>Complete Genome Sequence of the Nonylphenol-Degrading Bacterium Sphingobium cloacae JCM 10874T.</title>
        <authorList>
            <person name="Ootsuka M."/>
            <person name="Nishizawa T."/>
            <person name="Ohta H."/>
        </authorList>
    </citation>
    <scope>NUCLEOTIDE SEQUENCE [LARGE SCALE GENOMIC DNA]</scope>
    <source>
        <strain evidence="12 13">JCM 10874</strain>
    </source>
</reference>
<protein>
    <submittedName>
        <fullName evidence="12">TonB family domain-containing protein</fullName>
    </submittedName>
</protein>
<comment type="subcellular location">
    <subcellularLocation>
        <location evidence="1">Cell inner membrane</location>
        <topology evidence="1">Single-pass membrane protein</topology>
        <orientation evidence="1">Periplasmic side</orientation>
    </subcellularLocation>
</comment>
<dbReference type="PROSITE" id="PS52015">
    <property type="entry name" value="TONB_CTD"/>
    <property type="match status" value="1"/>
</dbReference>
<accession>A0A1E1F4C5</accession>
<evidence type="ECO:0000256" key="5">
    <source>
        <dbReference type="ARBA" id="ARBA00022519"/>
    </source>
</evidence>
<keyword evidence="7" id="KW-0653">Protein transport</keyword>
<feature type="compositionally biased region" description="Pro residues" evidence="10">
    <location>
        <begin position="61"/>
        <end position="74"/>
    </location>
</feature>
<evidence type="ECO:0000256" key="10">
    <source>
        <dbReference type="SAM" id="MobiDB-lite"/>
    </source>
</evidence>
<dbReference type="KEGG" id="sclo:SCLO_1023190"/>
<keyword evidence="4" id="KW-1003">Cell membrane</keyword>
<keyword evidence="3" id="KW-0813">Transport</keyword>
<dbReference type="EMBL" id="AP017655">
    <property type="protein sequence ID" value="BAV65359.1"/>
    <property type="molecule type" value="Genomic_DNA"/>
</dbReference>
<dbReference type="InterPro" id="IPR006260">
    <property type="entry name" value="TonB/TolA_C"/>
</dbReference>
<keyword evidence="13" id="KW-1185">Reference proteome</keyword>
<comment type="similarity">
    <text evidence="2">Belongs to the TonB family.</text>
</comment>
<feature type="domain" description="TonB C-terminal" evidence="11">
    <location>
        <begin position="142"/>
        <end position="236"/>
    </location>
</feature>
<dbReference type="Pfam" id="PF03544">
    <property type="entry name" value="TonB_C"/>
    <property type="match status" value="1"/>
</dbReference>
<feature type="compositionally biased region" description="Low complexity" evidence="10">
    <location>
        <begin position="96"/>
        <end position="113"/>
    </location>
</feature>
<evidence type="ECO:0000256" key="8">
    <source>
        <dbReference type="ARBA" id="ARBA00022989"/>
    </source>
</evidence>
<dbReference type="GO" id="GO:0098797">
    <property type="term" value="C:plasma membrane protein complex"/>
    <property type="evidence" value="ECO:0007669"/>
    <property type="project" value="TreeGrafter"/>
</dbReference>
<evidence type="ECO:0000256" key="2">
    <source>
        <dbReference type="ARBA" id="ARBA00006555"/>
    </source>
</evidence>
<evidence type="ECO:0000256" key="1">
    <source>
        <dbReference type="ARBA" id="ARBA00004383"/>
    </source>
</evidence>
<evidence type="ECO:0000256" key="6">
    <source>
        <dbReference type="ARBA" id="ARBA00022692"/>
    </source>
</evidence>
<proteinExistence type="inferred from homology"/>
<evidence type="ECO:0000256" key="9">
    <source>
        <dbReference type="ARBA" id="ARBA00023136"/>
    </source>
</evidence>
<dbReference type="GO" id="GO:0015031">
    <property type="term" value="P:protein transport"/>
    <property type="evidence" value="ECO:0007669"/>
    <property type="project" value="UniProtKB-KW"/>
</dbReference>
<dbReference type="NCBIfam" id="TIGR01352">
    <property type="entry name" value="tonB_Cterm"/>
    <property type="match status" value="1"/>
</dbReference>
<dbReference type="InterPro" id="IPR037682">
    <property type="entry name" value="TonB_C"/>
</dbReference>